<dbReference type="Proteomes" id="UP000192521">
    <property type="component" value="Unassembled WGS sequence"/>
</dbReference>
<dbReference type="Pfam" id="PF06576">
    <property type="entry name" value="DUF1133"/>
    <property type="match status" value="1"/>
</dbReference>
<evidence type="ECO:0008006" key="3">
    <source>
        <dbReference type="Google" id="ProtNLM"/>
    </source>
</evidence>
<dbReference type="EMBL" id="MWPR01000058">
    <property type="protein sequence ID" value="ORJ47816.1"/>
    <property type="molecule type" value="Genomic_DNA"/>
</dbReference>
<protein>
    <recommendedName>
        <fullName evidence="3">DUF1133 family protein</fullName>
    </recommendedName>
</protein>
<accession>A0ABX3U8G0</accession>
<sequence>MIYPLTTGNPDESGRLLTLESVWIQGKLRMWGKWSYIGKGHTGNMFNAILSSKKLTEASLKQVLKHISAAGMDDSEMKRYFLDLLSQKEQTHLTFCTDEEGMMIDAVIAEILVRNENPGLYAVINDRYLHRMSKKNMARQLNEKHPEWSLRTCESRISLYLQVAESMLYVPMCKMFDKNPERFQLQSCARIA</sequence>
<dbReference type="InterPro" id="IPR010557">
    <property type="entry name" value="DUF1133"/>
</dbReference>
<organism evidence="1 2">
    <name type="scientific">Kluyvera intermedia</name>
    <name type="common">Enterobacter intermedius</name>
    <dbReference type="NCBI Taxonomy" id="61648"/>
    <lineage>
        <taxon>Bacteria</taxon>
        <taxon>Pseudomonadati</taxon>
        <taxon>Pseudomonadota</taxon>
        <taxon>Gammaproteobacteria</taxon>
        <taxon>Enterobacterales</taxon>
        <taxon>Enterobacteriaceae</taxon>
        <taxon>Kluyvera</taxon>
    </lineage>
</organism>
<name>A0ABX3U8G0_KLUIN</name>
<comment type="caution">
    <text evidence="1">The sequence shown here is derived from an EMBL/GenBank/DDBJ whole genome shotgun (WGS) entry which is preliminary data.</text>
</comment>
<evidence type="ECO:0000313" key="2">
    <source>
        <dbReference type="Proteomes" id="UP000192521"/>
    </source>
</evidence>
<evidence type="ECO:0000313" key="1">
    <source>
        <dbReference type="EMBL" id="ORJ47816.1"/>
    </source>
</evidence>
<reference evidence="1 2" key="1">
    <citation type="submission" date="2017-02" db="EMBL/GenBank/DDBJ databases">
        <title>Draft genome sequence of a Kluyvera intermedia isolate from a patient with a pancreatic abscess.</title>
        <authorList>
            <person name="Thele R."/>
        </authorList>
    </citation>
    <scope>NUCLEOTIDE SEQUENCE [LARGE SCALE GENOMIC DNA]</scope>
    <source>
        <strain evidence="1 2">FOSA7093</strain>
    </source>
</reference>
<dbReference type="RefSeq" id="WP_085007535.1">
    <property type="nucleotide sequence ID" value="NZ_MWPR01000058.1"/>
</dbReference>
<keyword evidence="2" id="KW-1185">Reference proteome</keyword>
<gene>
    <name evidence="1" type="ORF">B2M27_23995</name>
</gene>
<proteinExistence type="predicted"/>